<dbReference type="PANTHER" id="PTHR11575">
    <property type="entry name" value="5'-NUCLEOTIDASE-RELATED"/>
    <property type="match status" value="1"/>
</dbReference>
<dbReference type="PANTHER" id="PTHR11575:SF48">
    <property type="entry name" value="5'-NUCLEOTIDASE"/>
    <property type="match status" value="1"/>
</dbReference>
<dbReference type="SUPFAM" id="SSF56300">
    <property type="entry name" value="Metallo-dependent phosphatases"/>
    <property type="match status" value="1"/>
</dbReference>
<dbReference type="InterPro" id="IPR004843">
    <property type="entry name" value="Calcineurin-like_PHP"/>
</dbReference>
<evidence type="ECO:0000259" key="6">
    <source>
        <dbReference type="Pfam" id="PF02872"/>
    </source>
</evidence>
<dbReference type="Proteomes" id="UP000698800">
    <property type="component" value="Unassembled WGS sequence"/>
</dbReference>
<evidence type="ECO:0000313" key="8">
    <source>
        <dbReference type="Proteomes" id="UP000698800"/>
    </source>
</evidence>
<evidence type="ECO:0000259" key="5">
    <source>
        <dbReference type="Pfam" id="PF00149"/>
    </source>
</evidence>
<reference evidence="7" key="1">
    <citation type="submission" date="2021-03" db="EMBL/GenBank/DDBJ databases">
        <title>Comparative genomics and phylogenomic investigation of the class Geoglossomycetes provide insights into ecological specialization and systematics.</title>
        <authorList>
            <person name="Melie T."/>
            <person name="Pirro S."/>
            <person name="Miller A.N."/>
            <person name="Quandt A."/>
        </authorList>
    </citation>
    <scope>NUCLEOTIDE SEQUENCE</scope>
    <source>
        <strain evidence="7">GBOQ0MN5Z8</strain>
    </source>
</reference>
<accession>A0A9P8IGE8</accession>
<comment type="similarity">
    <text evidence="1 3">Belongs to the 5'-nucleotidase family.</text>
</comment>
<evidence type="ECO:0000256" key="1">
    <source>
        <dbReference type="ARBA" id="ARBA00006654"/>
    </source>
</evidence>
<evidence type="ECO:0000256" key="2">
    <source>
        <dbReference type="ARBA" id="ARBA00022729"/>
    </source>
</evidence>
<dbReference type="CDD" id="cd07406">
    <property type="entry name" value="MPP_CG11883_N"/>
    <property type="match status" value="1"/>
</dbReference>
<protein>
    <recommendedName>
        <fullName evidence="9">5'-nucleotidase</fullName>
    </recommendedName>
</protein>
<keyword evidence="2" id="KW-0732">Signal</keyword>
<dbReference type="AlphaFoldDB" id="A0A9P8IGE8"/>
<dbReference type="GO" id="GO:0016787">
    <property type="term" value="F:hydrolase activity"/>
    <property type="evidence" value="ECO:0007669"/>
    <property type="project" value="UniProtKB-KW"/>
</dbReference>
<evidence type="ECO:0000313" key="7">
    <source>
        <dbReference type="EMBL" id="KAH0545467.1"/>
    </source>
</evidence>
<dbReference type="EMBL" id="JAGHQL010000005">
    <property type="protein sequence ID" value="KAH0545467.1"/>
    <property type="molecule type" value="Genomic_DNA"/>
</dbReference>
<dbReference type="OrthoDB" id="10252235at2759"/>
<dbReference type="Gene3D" id="3.90.780.10">
    <property type="entry name" value="5'-Nucleotidase, C-terminal domain"/>
    <property type="match status" value="1"/>
</dbReference>
<name>A0A9P8IGE8_9PEZI</name>
<dbReference type="PRINTS" id="PR01607">
    <property type="entry name" value="APYRASEFAMLY"/>
</dbReference>
<organism evidence="7 8">
    <name type="scientific">Glutinoglossum americanum</name>
    <dbReference type="NCBI Taxonomy" id="1670608"/>
    <lineage>
        <taxon>Eukaryota</taxon>
        <taxon>Fungi</taxon>
        <taxon>Dikarya</taxon>
        <taxon>Ascomycota</taxon>
        <taxon>Pezizomycotina</taxon>
        <taxon>Geoglossomycetes</taxon>
        <taxon>Geoglossales</taxon>
        <taxon>Geoglossaceae</taxon>
        <taxon>Glutinoglossum</taxon>
    </lineage>
</organism>
<dbReference type="InterPro" id="IPR036907">
    <property type="entry name" value="5'-Nucleotdase_C_sf"/>
</dbReference>
<evidence type="ECO:0000256" key="4">
    <source>
        <dbReference type="SAM" id="MobiDB-lite"/>
    </source>
</evidence>
<keyword evidence="3" id="KW-0547">Nucleotide-binding</keyword>
<dbReference type="InterPro" id="IPR008334">
    <property type="entry name" value="5'-Nucleotdase_C"/>
</dbReference>
<dbReference type="SUPFAM" id="SSF55816">
    <property type="entry name" value="5'-nucleotidase (syn. UDP-sugar hydrolase), C-terminal domain"/>
    <property type="match status" value="1"/>
</dbReference>
<dbReference type="GO" id="GO:0000166">
    <property type="term" value="F:nucleotide binding"/>
    <property type="evidence" value="ECO:0007669"/>
    <property type="project" value="UniProtKB-KW"/>
</dbReference>
<sequence>MSLPSPAPTATPRDPPDLRFLHFNDVYHIEAGSREPIGGAARFQTLVNHYRSDAAFAGEPALLTFFSGDSFNPSLESSVTKGRHMVPVLNGIGADVACVGNHDLDFGVPTFCHLASKCTFPWLLGNVLDPSLGTNLSLGGCAKTMMLTSSNGIKVGVVGLAEREWLDTINSLPPNLIYKSASESALELVPKLREQGAEIVVAVTHMREPNDVKLATNKPPGFIDIILGGHDHYYNHQTVNGTHILRSGSDFKQLSYIEAWRKNDGNQRWLFNITRRDITRDIPEDSTTVALVENLTSALKAKLEMPIGYTAVPLDGRFTTVRRAESNLGNFVCDLMRFYYSADCAIMAAGTIRGDQVYPPGVLKIRDIMSCFPFEDPVIFLRVAGSAIVAALENGVSKLPALEGRFPQISNIVFEFDASLPAGSRILRASIGGHLIEPKKKYLLATRGYMGRGKDGYSSLLVKSEGGEAEEVVDEEHGLLISTIVRQYFMGLKVIGRWGHWGKRPGHVWGDVVEKMSEGGSVHEYASSPPPPESNRLIASSSPVDIDSDSEDSTHALPPAPLNDEHSKILARKYTNKWLVAARIAPDSVGMVDGGGNAAGWTKGITPKLEGRIVERKGNDPVAS</sequence>
<dbReference type="Pfam" id="PF00149">
    <property type="entry name" value="Metallophos"/>
    <property type="match status" value="1"/>
</dbReference>
<dbReference type="Gene3D" id="3.60.21.10">
    <property type="match status" value="1"/>
</dbReference>
<feature type="domain" description="Calcineurin-like phosphoesterase" evidence="5">
    <location>
        <begin position="18"/>
        <end position="234"/>
    </location>
</feature>
<dbReference type="InterPro" id="IPR041821">
    <property type="entry name" value="CG11883_N"/>
</dbReference>
<evidence type="ECO:0000256" key="3">
    <source>
        <dbReference type="RuleBase" id="RU362119"/>
    </source>
</evidence>
<dbReference type="GO" id="GO:0009166">
    <property type="term" value="P:nucleotide catabolic process"/>
    <property type="evidence" value="ECO:0007669"/>
    <property type="project" value="InterPro"/>
</dbReference>
<gene>
    <name evidence="7" type="ORF">FGG08_000468</name>
</gene>
<dbReference type="InterPro" id="IPR006179">
    <property type="entry name" value="5_nucleotidase/apyrase"/>
</dbReference>
<keyword evidence="8" id="KW-1185">Reference proteome</keyword>
<evidence type="ECO:0008006" key="9">
    <source>
        <dbReference type="Google" id="ProtNLM"/>
    </source>
</evidence>
<comment type="caution">
    <text evidence="7">The sequence shown here is derived from an EMBL/GenBank/DDBJ whole genome shotgun (WGS) entry which is preliminary data.</text>
</comment>
<feature type="domain" description="5'-Nucleotidase C-terminal" evidence="6">
    <location>
        <begin position="307"/>
        <end position="458"/>
    </location>
</feature>
<dbReference type="InterPro" id="IPR029052">
    <property type="entry name" value="Metallo-depent_PP-like"/>
</dbReference>
<proteinExistence type="inferred from homology"/>
<dbReference type="Pfam" id="PF02872">
    <property type="entry name" value="5_nucleotid_C"/>
    <property type="match status" value="1"/>
</dbReference>
<feature type="region of interest" description="Disordered" evidence="4">
    <location>
        <begin position="520"/>
        <end position="563"/>
    </location>
</feature>
<keyword evidence="3" id="KW-0378">Hydrolase</keyword>